<protein>
    <recommendedName>
        <fullName evidence="1">Abortive infection protein-like C-terminal domain-containing protein</fullName>
    </recommendedName>
</protein>
<feature type="domain" description="Abortive infection protein-like C-terminal" evidence="1">
    <location>
        <begin position="203"/>
        <end position="282"/>
    </location>
</feature>
<gene>
    <name evidence="2" type="ORF">COU18_01870</name>
</gene>
<sequence>MSDQYSTIGGNDKKPRAPLSDAIIVAVACLVDDAQAESPREPSHSDIEFQVNRAGLTEADPKTHGQPVGKAKRIRAVLSWALDNESNKGEVLVAALISVVRAQGGFREGSPNYVGAEAITNAIEAFRAEGFILGQDGDLQPVALDTLSGVRLTEALEAYVHRARRGSEDAALLVGTGKDLLEATAAHVLTERYGQYPQQANFPTLLGQAFATLGLATPETRPEAGESPQRRLERSLYEAGCAVNTLRNKQGTGHGRPWLPTVSETEARTAIQIIGIVAGFLLAAHKERP</sequence>
<name>A0A2H0UBS8_9BACT</name>
<evidence type="ECO:0000313" key="3">
    <source>
        <dbReference type="Proteomes" id="UP000231192"/>
    </source>
</evidence>
<accession>A0A2H0UBS8</accession>
<comment type="caution">
    <text evidence="2">The sequence shown here is derived from an EMBL/GenBank/DDBJ whole genome shotgun (WGS) entry which is preliminary data.</text>
</comment>
<evidence type="ECO:0000259" key="1">
    <source>
        <dbReference type="Pfam" id="PF14355"/>
    </source>
</evidence>
<reference evidence="3" key="1">
    <citation type="submission" date="2017-09" db="EMBL/GenBank/DDBJ databases">
        <title>Depth-based differentiation of microbial function through sediment-hosted aquifers and enrichment of novel symbionts in the deep terrestrial subsurface.</title>
        <authorList>
            <person name="Probst A.J."/>
            <person name="Ladd B."/>
            <person name="Jarett J.K."/>
            <person name="Geller-Mcgrath D.E."/>
            <person name="Sieber C.M.K."/>
            <person name="Emerson J.B."/>
            <person name="Anantharaman K."/>
            <person name="Thomas B.C."/>
            <person name="Malmstrom R."/>
            <person name="Stieglmeier M."/>
            <person name="Klingl A."/>
            <person name="Woyke T."/>
            <person name="Ryan C.M."/>
            <person name="Banfield J.F."/>
        </authorList>
    </citation>
    <scope>NUCLEOTIDE SEQUENCE [LARGE SCALE GENOMIC DNA]</scope>
</reference>
<dbReference type="EMBL" id="PFBK01000004">
    <property type="protein sequence ID" value="PIR83883.1"/>
    <property type="molecule type" value="Genomic_DNA"/>
</dbReference>
<dbReference type="Pfam" id="PF14355">
    <property type="entry name" value="Abi_C"/>
    <property type="match status" value="1"/>
</dbReference>
<dbReference type="AlphaFoldDB" id="A0A2H0UBS8"/>
<dbReference type="Proteomes" id="UP000231192">
    <property type="component" value="Unassembled WGS sequence"/>
</dbReference>
<proteinExistence type="predicted"/>
<evidence type="ECO:0000313" key="2">
    <source>
        <dbReference type="EMBL" id="PIR83883.1"/>
    </source>
</evidence>
<organism evidence="2 3">
    <name type="scientific">Candidatus Kaiserbacteria bacterium CG10_big_fil_rev_8_21_14_0_10_51_14</name>
    <dbReference type="NCBI Taxonomy" id="1974610"/>
    <lineage>
        <taxon>Bacteria</taxon>
        <taxon>Candidatus Kaiseribacteriota</taxon>
    </lineage>
</organism>
<dbReference type="InterPro" id="IPR026001">
    <property type="entry name" value="Abi-like_C"/>
</dbReference>